<dbReference type="InterPro" id="IPR002734">
    <property type="entry name" value="RibDG_C"/>
</dbReference>
<gene>
    <name evidence="2" type="primary">folA</name>
    <name evidence="2" type="ORF">TR69_WS6001001519</name>
</gene>
<organism evidence="2 3">
    <name type="scientific">candidate division WS6 bacterium OLB20</name>
    <dbReference type="NCBI Taxonomy" id="1617426"/>
    <lineage>
        <taxon>Bacteria</taxon>
        <taxon>Candidatus Dojkabacteria</taxon>
    </lineage>
</organism>
<dbReference type="Proteomes" id="UP000070457">
    <property type="component" value="Unassembled WGS sequence"/>
</dbReference>
<accession>A0A136LVP3</accession>
<dbReference type="Pfam" id="PF01872">
    <property type="entry name" value="RibD_C"/>
    <property type="match status" value="1"/>
</dbReference>
<keyword evidence="2" id="KW-0560">Oxidoreductase</keyword>
<dbReference type="PANTHER" id="PTHR38011">
    <property type="entry name" value="DIHYDROFOLATE REDUCTASE FAMILY PROTEIN (AFU_ORTHOLOGUE AFUA_8G06820)"/>
    <property type="match status" value="1"/>
</dbReference>
<dbReference type="PANTHER" id="PTHR38011:SF11">
    <property type="entry name" value="2,5-DIAMINO-6-RIBOSYLAMINO-4(3H)-PYRIMIDINONE 5'-PHOSPHATE REDUCTASE"/>
    <property type="match status" value="1"/>
</dbReference>
<protein>
    <submittedName>
        <fullName evidence="2">Dihydrofolate reductase</fullName>
        <ecNumber evidence="2">1.5.1.3</ecNumber>
    </submittedName>
</protein>
<dbReference type="SUPFAM" id="SSF53597">
    <property type="entry name" value="Dihydrofolate reductase-like"/>
    <property type="match status" value="1"/>
</dbReference>
<dbReference type="InterPro" id="IPR024072">
    <property type="entry name" value="DHFR-like_dom_sf"/>
</dbReference>
<evidence type="ECO:0000313" key="2">
    <source>
        <dbReference type="EMBL" id="KXK25716.1"/>
    </source>
</evidence>
<dbReference type="Gene3D" id="3.40.430.10">
    <property type="entry name" value="Dihydrofolate Reductase, subunit A"/>
    <property type="match status" value="1"/>
</dbReference>
<dbReference type="AlphaFoldDB" id="A0A136LVP3"/>
<reference evidence="2 3" key="1">
    <citation type="submission" date="2015-02" db="EMBL/GenBank/DDBJ databases">
        <title>Improved understanding of the partial-nitritation anammox process through 23 genomes representing the majority of the microbial community.</title>
        <authorList>
            <person name="Speth D.R."/>
            <person name="In T Zandt M."/>
            <person name="Guerrero Cruz S."/>
            <person name="Jetten M.S."/>
            <person name="Dutilh B.E."/>
        </authorList>
    </citation>
    <scope>NUCLEOTIDE SEQUENCE [LARGE SCALE GENOMIC DNA]</scope>
    <source>
        <strain evidence="2">OLB20</strain>
    </source>
</reference>
<name>A0A136LVP3_9BACT</name>
<proteinExistence type="predicted"/>
<sequence>MRPKITLIMVTTADGVIANDEHADSFTWNSAEDKKHFRELSRQIGTVILGSTTFRAAGGASLKDRLNIVLTSQPDRFDKHENAIFMKGTPQDVIAVLMERGITHAALIGGANVNRQFLEAGLVDELVLTLEPRLFGSGLRISDGSSFDIPMQLTAMEQLNDRGTLLLTYTLHTTNDTQQS</sequence>
<dbReference type="EC" id="1.5.1.3" evidence="2"/>
<dbReference type="InterPro" id="IPR050765">
    <property type="entry name" value="Riboflavin_Biosynth_HTPR"/>
</dbReference>
<dbReference type="EMBL" id="JYNZ01000007">
    <property type="protein sequence ID" value="KXK25716.1"/>
    <property type="molecule type" value="Genomic_DNA"/>
</dbReference>
<dbReference type="GO" id="GO:0009231">
    <property type="term" value="P:riboflavin biosynthetic process"/>
    <property type="evidence" value="ECO:0007669"/>
    <property type="project" value="InterPro"/>
</dbReference>
<dbReference type="GO" id="GO:0004146">
    <property type="term" value="F:dihydrofolate reductase activity"/>
    <property type="evidence" value="ECO:0007669"/>
    <property type="project" value="UniProtKB-EC"/>
</dbReference>
<comment type="caution">
    <text evidence="2">The sequence shown here is derived from an EMBL/GenBank/DDBJ whole genome shotgun (WGS) entry which is preliminary data.</text>
</comment>
<dbReference type="GO" id="GO:0008703">
    <property type="term" value="F:5-amino-6-(5-phosphoribosylamino)uracil reductase activity"/>
    <property type="evidence" value="ECO:0007669"/>
    <property type="project" value="InterPro"/>
</dbReference>
<dbReference type="STRING" id="1617426.TR69_WS6001001519"/>
<feature type="domain" description="Bacterial bifunctional deaminase-reductase C-terminal" evidence="1">
    <location>
        <begin position="3"/>
        <end position="160"/>
    </location>
</feature>
<evidence type="ECO:0000259" key="1">
    <source>
        <dbReference type="Pfam" id="PF01872"/>
    </source>
</evidence>
<evidence type="ECO:0000313" key="3">
    <source>
        <dbReference type="Proteomes" id="UP000070457"/>
    </source>
</evidence>